<dbReference type="InterPro" id="IPR036259">
    <property type="entry name" value="MFS_trans_sf"/>
</dbReference>
<dbReference type="PANTHER" id="PTHR11360">
    <property type="entry name" value="MONOCARBOXYLATE TRANSPORTER"/>
    <property type="match status" value="1"/>
</dbReference>
<feature type="transmembrane region" description="Helical" evidence="2">
    <location>
        <begin position="544"/>
        <end position="563"/>
    </location>
</feature>
<dbReference type="FunFam" id="1.20.1250.20:FF:000400">
    <property type="entry name" value="Blast:Monocarboxylate transporter 12"/>
    <property type="match status" value="1"/>
</dbReference>
<gene>
    <name evidence="5" type="primary">LOC117235865</name>
</gene>
<feature type="transmembrane region" description="Helical" evidence="2">
    <location>
        <begin position="149"/>
        <end position="169"/>
    </location>
</feature>
<keyword evidence="2" id="KW-0812">Transmembrane</keyword>
<feature type="transmembrane region" description="Helical" evidence="2">
    <location>
        <begin position="189"/>
        <end position="208"/>
    </location>
</feature>
<evidence type="ECO:0000313" key="5">
    <source>
        <dbReference type="RefSeq" id="XP_033354196.1"/>
    </source>
</evidence>
<feature type="transmembrane region" description="Helical" evidence="2">
    <location>
        <begin position="220"/>
        <end position="239"/>
    </location>
</feature>
<evidence type="ECO:0000256" key="1">
    <source>
        <dbReference type="ARBA" id="ARBA00004141"/>
    </source>
</evidence>
<feature type="transmembrane region" description="Helical" evidence="2">
    <location>
        <begin position="484"/>
        <end position="505"/>
    </location>
</feature>
<evidence type="ECO:0000313" key="4">
    <source>
        <dbReference type="Proteomes" id="UP000504631"/>
    </source>
</evidence>
<dbReference type="InterPro" id="IPR020846">
    <property type="entry name" value="MFS_dom"/>
</dbReference>
<dbReference type="PROSITE" id="PS50850">
    <property type="entry name" value="MFS"/>
    <property type="match status" value="1"/>
</dbReference>
<feature type="transmembrane region" description="Helical" evidence="2">
    <location>
        <begin position="575"/>
        <end position="596"/>
    </location>
</feature>
<dbReference type="Pfam" id="PF07690">
    <property type="entry name" value="MFS_1"/>
    <property type="match status" value="2"/>
</dbReference>
<keyword evidence="2" id="KW-1133">Transmembrane helix</keyword>
<dbReference type="Gene3D" id="1.20.1250.20">
    <property type="entry name" value="MFS general substrate transporter like domains"/>
    <property type="match status" value="2"/>
</dbReference>
<comment type="subcellular location">
    <subcellularLocation>
        <location evidence="1">Membrane</location>
        <topology evidence="1">Multi-pass membrane protein</topology>
    </subcellularLocation>
</comment>
<feature type="transmembrane region" description="Helical" evidence="2">
    <location>
        <begin position="310"/>
        <end position="328"/>
    </location>
</feature>
<keyword evidence="2" id="KW-0472">Membrane</keyword>
<organism evidence="4 5">
    <name type="scientific">Bombus vosnesenskii</name>
    <dbReference type="NCBI Taxonomy" id="207650"/>
    <lineage>
        <taxon>Eukaryota</taxon>
        <taxon>Metazoa</taxon>
        <taxon>Ecdysozoa</taxon>
        <taxon>Arthropoda</taxon>
        <taxon>Hexapoda</taxon>
        <taxon>Insecta</taxon>
        <taxon>Pterygota</taxon>
        <taxon>Neoptera</taxon>
        <taxon>Endopterygota</taxon>
        <taxon>Hymenoptera</taxon>
        <taxon>Apocrita</taxon>
        <taxon>Aculeata</taxon>
        <taxon>Apoidea</taxon>
        <taxon>Anthophila</taxon>
        <taxon>Apidae</taxon>
        <taxon>Bombus</taxon>
        <taxon>Pyrobombus</taxon>
    </lineage>
</organism>
<feature type="transmembrane region" description="Helical" evidence="2">
    <location>
        <begin position="517"/>
        <end position="538"/>
    </location>
</feature>
<feature type="transmembrane region" description="Helical" evidence="2">
    <location>
        <begin position="602"/>
        <end position="625"/>
    </location>
</feature>
<dbReference type="PANTHER" id="PTHR11360:SF306">
    <property type="entry name" value="RE01051P"/>
    <property type="match status" value="1"/>
</dbReference>
<dbReference type="GeneID" id="117235865"/>
<feature type="transmembrane region" description="Helical" evidence="2">
    <location>
        <begin position="245"/>
        <end position="268"/>
    </location>
</feature>
<dbReference type="AlphaFoldDB" id="A0A6J3KQ05"/>
<dbReference type="InterPro" id="IPR050327">
    <property type="entry name" value="Proton-linked_MCT"/>
</dbReference>
<feature type="transmembrane region" description="Helical" evidence="2">
    <location>
        <begin position="449"/>
        <end position="472"/>
    </location>
</feature>
<feature type="domain" description="Major facilitator superfamily (MFS) profile" evidence="3">
    <location>
        <begin position="151"/>
        <end position="629"/>
    </location>
</feature>
<accession>A0A6J3KQ05</accession>
<dbReference type="Proteomes" id="UP000504631">
    <property type="component" value="Unplaced"/>
</dbReference>
<dbReference type="GO" id="GO:0016020">
    <property type="term" value="C:membrane"/>
    <property type="evidence" value="ECO:0007669"/>
    <property type="project" value="UniProtKB-SubCell"/>
</dbReference>
<dbReference type="SUPFAM" id="SSF103473">
    <property type="entry name" value="MFS general substrate transporter"/>
    <property type="match status" value="1"/>
</dbReference>
<dbReference type="GO" id="GO:0008028">
    <property type="term" value="F:monocarboxylic acid transmembrane transporter activity"/>
    <property type="evidence" value="ECO:0007669"/>
    <property type="project" value="TreeGrafter"/>
</dbReference>
<name>A0A6J3KQ05_9HYME</name>
<sequence length="651" mass="70345">MSLPREWSLQDSVERDAVACATASQEMVGTTVIDENMNQQNQLGSLLSIHSAPVFDLSTGVPSPKRPASLAVQATATSTPIVPPHLQSPETIEDEDNDNLLTISSLTARPLIAKSHELRSSITSSTKKKKPKCETKKSRNIKYVPLDGGYGWVIVCGAFFVQFWVTGLMKSYGVLYVEVMETFKDSTASVASWIPAILSCLCLALAPVTSMLCQKYSCRAVVFIGGLFCALGLTISYFATKLIHLFFTFGVLTGIGSGLSTTPGIILVSQYFDKHRALANGICVSGTAAGSFVFPLLIKVLVDNFGFHGTILLLGGCMLHVCVSATLYRPLENNYAPEDTEMPEKAEKNGVVAVELTDSDEEKDVVGECLQMKPISKIRSSSILHSVEDLSTDSTCVYKARSSLKSLKSSVTAVYPVPQNESQLPKEKKTVMQRIAQYIDLSLLKNPQFMMMCLSVSLMSTGSPYMLYYLPAYVHAAGYTKSEAGYLVAISAALDLCGRLGLGWLSDLKLFDRRKGYIGSVVGAGVAVLAIPMAHSFYVLACSVGMYGLCLGCWFLLVPVLLADQYGTDKISSTYGLVRMFQSVGAISIPPLAGYLRDVTGSYSVCFLCMGTCMVMGGLPLLLVFNEVSESSKMTVNNENSNCQGEVVAKE</sequence>
<evidence type="ECO:0000259" key="3">
    <source>
        <dbReference type="PROSITE" id="PS50850"/>
    </source>
</evidence>
<dbReference type="RefSeq" id="XP_033354196.1">
    <property type="nucleotide sequence ID" value="XM_033498305.1"/>
</dbReference>
<evidence type="ECO:0000256" key="2">
    <source>
        <dbReference type="SAM" id="Phobius"/>
    </source>
</evidence>
<dbReference type="CTD" id="6588"/>
<proteinExistence type="predicted"/>
<dbReference type="CDD" id="cd17352">
    <property type="entry name" value="MFS_MCT_SLC16"/>
    <property type="match status" value="1"/>
</dbReference>
<dbReference type="FunFam" id="1.20.1250.20:FF:000320">
    <property type="entry name" value="Monocarboxylate transporter"/>
    <property type="match status" value="1"/>
</dbReference>
<feature type="transmembrane region" description="Helical" evidence="2">
    <location>
        <begin position="277"/>
        <end position="298"/>
    </location>
</feature>
<protein>
    <submittedName>
        <fullName evidence="5">Monocarboxylate transporter 12 isoform X2</fullName>
    </submittedName>
</protein>
<reference evidence="5" key="1">
    <citation type="submission" date="2025-08" db="UniProtKB">
        <authorList>
            <consortium name="RefSeq"/>
        </authorList>
    </citation>
    <scope>IDENTIFICATION</scope>
    <source>
        <tissue evidence="5">Muscle</tissue>
    </source>
</reference>
<keyword evidence="4" id="KW-1185">Reference proteome</keyword>
<dbReference type="InterPro" id="IPR011701">
    <property type="entry name" value="MFS"/>
</dbReference>